<keyword evidence="2" id="KW-0808">Transferase</keyword>
<keyword evidence="3" id="KW-1185">Reference proteome</keyword>
<dbReference type="SUPFAM" id="SSF53448">
    <property type="entry name" value="Nucleotide-diphospho-sugar transferases"/>
    <property type="match status" value="1"/>
</dbReference>
<dbReference type="EMBL" id="JAMZMM010000048">
    <property type="protein sequence ID" value="MCP2728299.1"/>
    <property type="molecule type" value="Genomic_DNA"/>
</dbReference>
<comment type="caution">
    <text evidence="2">The sequence shown here is derived from an EMBL/GenBank/DDBJ whole genome shotgun (WGS) entry which is preliminary data.</text>
</comment>
<sequence length="308" mass="35374">MNSKPRISIIIFVDSLNPALSDTIKGYARQTCVLSTFELIVIDFKLSRDFSAEVEKICQLTDNNLNIKYFRHESNSRSVRNNFGVTQATADLVVFISGDFIPQPGFIEAHLQFHQAHPEPQLVGIGSGFSPKSQRKKSKFLAWQEDSGSLFGVRLNEKDPVLPKNFFYVANASIKKEFFLSVGMFDEDFPYDAWDDFEISMRLAQHGMKSLYVPEAIAIHNHLLTLSERRKRIEWAGESAAILKSKYPDYHIPIRSPWKQLIKSYINLLVYGVTRNSKYQVNYWERTLEAAFTRGYLRGCQALDISRN</sequence>
<dbReference type="InterPro" id="IPR019290">
    <property type="entry name" value="GlycosylTrfase-like_prok"/>
</dbReference>
<gene>
    <name evidence="2" type="ORF">NJ959_07395</name>
</gene>
<dbReference type="InterPro" id="IPR050834">
    <property type="entry name" value="Glycosyltransf_2"/>
</dbReference>
<accession>A0AAE3GPU3</accession>
<dbReference type="InterPro" id="IPR029044">
    <property type="entry name" value="Nucleotide-diphossugar_trans"/>
</dbReference>
<dbReference type="GO" id="GO:0016757">
    <property type="term" value="F:glycosyltransferase activity"/>
    <property type="evidence" value="ECO:0007669"/>
    <property type="project" value="UniProtKB-KW"/>
</dbReference>
<dbReference type="PANTHER" id="PTHR43685:SF3">
    <property type="entry name" value="SLR2126 PROTEIN"/>
    <property type="match status" value="1"/>
</dbReference>
<dbReference type="Pfam" id="PF10111">
    <property type="entry name" value="Glyco_tranf_2_2"/>
    <property type="match status" value="1"/>
</dbReference>
<dbReference type="PANTHER" id="PTHR43685">
    <property type="entry name" value="GLYCOSYLTRANSFERASE"/>
    <property type="match status" value="1"/>
</dbReference>
<dbReference type="Proteomes" id="UP001204953">
    <property type="component" value="Unassembled WGS sequence"/>
</dbReference>
<dbReference type="RefSeq" id="WP_254011098.1">
    <property type="nucleotide sequence ID" value="NZ_JAMZMM010000048.1"/>
</dbReference>
<evidence type="ECO:0000259" key="1">
    <source>
        <dbReference type="Pfam" id="PF10111"/>
    </source>
</evidence>
<proteinExistence type="predicted"/>
<reference evidence="2" key="1">
    <citation type="submission" date="2022-06" db="EMBL/GenBank/DDBJ databases">
        <title>New cyanobacteria of genus Symplocastrum in benthos of Lake Baikal.</title>
        <authorList>
            <person name="Sorokovikova E."/>
            <person name="Tikhonova I."/>
            <person name="Krasnopeev A."/>
            <person name="Evseev P."/>
            <person name="Gladkikh A."/>
            <person name="Belykh O."/>
        </authorList>
    </citation>
    <scope>NUCLEOTIDE SEQUENCE</scope>
    <source>
        <strain evidence="2">BBK-W-15</strain>
    </source>
</reference>
<name>A0AAE3GPU3_9CYAN</name>
<evidence type="ECO:0000313" key="2">
    <source>
        <dbReference type="EMBL" id="MCP2728299.1"/>
    </source>
</evidence>
<feature type="domain" description="Glycosyltransferase 2-like prokaryotic type" evidence="1">
    <location>
        <begin position="19"/>
        <end position="227"/>
    </location>
</feature>
<keyword evidence="2" id="KW-0328">Glycosyltransferase</keyword>
<dbReference type="EC" id="2.4.-.-" evidence="2"/>
<protein>
    <submittedName>
        <fullName evidence="2">Glycosyltransferase</fullName>
        <ecNumber evidence="2">2.4.-.-</ecNumber>
    </submittedName>
</protein>
<dbReference type="AlphaFoldDB" id="A0AAE3GPU3"/>
<organism evidence="2 3">
    <name type="scientific">Limnofasciculus baicalensis BBK-W-15</name>
    <dbReference type="NCBI Taxonomy" id="2699891"/>
    <lineage>
        <taxon>Bacteria</taxon>
        <taxon>Bacillati</taxon>
        <taxon>Cyanobacteriota</taxon>
        <taxon>Cyanophyceae</taxon>
        <taxon>Coleofasciculales</taxon>
        <taxon>Coleofasciculaceae</taxon>
        <taxon>Limnofasciculus</taxon>
        <taxon>Limnofasciculus baicalensis</taxon>
    </lineage>
</organism>
<evidence type="ECO:0000313" key="3">
    <source>
        <dbReference type="Proteomes" id="UP001204953"/>
    </source>
</evidence>
<dbReference type="Gene3D" id="3.90.550.10">
    <property type="entry name" value="Spore Coat Polysaccharide Biosynthesis Protein SpsA, Chain A"/>
    <property type="match status" value="1"/>
</dbReference>